<dbReference type="InterPro" id="IPR002104">
    <property type="entry name" value="Integrase_catalytic"/>
</dbReference>
<dbReference type="CDD" id="cd00799">
    <property type="entry name" value="INT_Cre_C"/>
    <property type="match status" value="1"/>
</dbReference>
<organism evidence="7 8">
    <name type="scientific">Hymenobacter defluvii</name>
    <dbReference type="NCBI Taxonomy" id="2054411"/>
    <lineage>
        <taxon>Bacteria</taxon>
        <taxon>Pseudomonadati</taxon>
        <taxon>Bacteroidota</taxon>
        <taxon>Cytophagia</taxon>
        <taxon>Cytophagales</taxon>
        <taxon>Hymenobacteraceae</taxon>
        <taxon>Hymenobacter</taxon>
    </lineage>
</organism>
<dbReference type="InterPro" id="IPR010998">
    <property type="entry name" value="Integrase_recombinase_N"/>
</dbReference>
<evidence type="ECO:0000256" key="1">
    <source>
        <dbReference type="ARBA" id="ARBA00022908"/>
    </source>
</evidence>
<dbReference type="PANTHER" id="PTHR34605:SF3">
    <property type="entry name" value="P CELL-TYPE AGGLUTINATION PROTEIN MAP4-LIKE-RELATED"/>
    <property type="match status" value="1"/>
</dbReference>
<keyword evidence="2 4" id="KW-0238">DNA-binding</keyword>
<dbReference type="SUPFAM" id="SSF56349">
    <property type="entry name" value="DNA breaking-rejoining enzymes"/>
    <property type="match status" value="1"/>
</dbReference>
<keyword evidence="1" id="KW-0229">DNA integration</keyword>
<dbReference type="InterPro" id="IPR013762">
    <property type="entry name" value="Integrase-like_cat_sf"/>
</dbReference>
<dbReference type="Gene3D" id="1.10.150.130">
    <property type="match status" value="1"/>
</dbReference>
<dbReference type="InterPro" id="IPR004107">
    <property type="entry name" value="Integrase_SAM-like_N"/>
</dbReference>
<evidence type="ECO:0000256" key="2">
    <source>
        <dbReference type="ARBA" id="ARBA00023125"/>
    </source>
</evidence>
<dbReference type="Proteomes" id="UP000670527">
    <property type="component" value="Unassembled WGS sequence"/>
</dbReference>
<dbReference type="InterPro" id="IPR052925">
    <property type="entry name" value="Phage_Integrase-like_Recomb"/>
</dbReference>
<evidence type="ECO:0000259" key="5">
    <source>
        <dbReference type="PROSITE" id="PS51898"/>
    </source>
</evidence>
<dbReference type="SUPFAM" id="SSF47823">
    <property type="entry name" value="lambda integrase-like, N-terminal domain"/>
    <property type="match status" value="1"/>
</dbReference>
<feature type="domain" description="Core-binding (CB)" evidence="6">
    <location>
        <begin position="24"/>
        <end position="102"/>
    </location>
</feature>
<dbReference type="EMBL" id="JAGETX010000036">
    <property type="protein sequence ID" value="MBO3273378.1"/>
    <property type="molecule type" value="Genomic_DNA"/>
</dbReference>
<dbReference type="RefSeq" id="WP_208309509.1">
    <property type="nucleotide sequence ID" value="NZ_JAGETX010000036.1"/>
</dbReference>
<protein>
    <submittedName>
        <fullName evidence="7">Tyrosine-type recombinase/integrase</fullName>
    </submittedName>
</protein>
<comment type="caution">
    <text evidence="7">The sequence shown here is derived from an EMBL/GenBank/DDBJ whole genome shotgun (WGS) entry which is preliminary data.</text>
</comment>
<name>A0ABS3TIC8_9BACT</name>
<dbReference type="PANTHER" id="PTHR34605">
    <property type="entry name" value="PHAGE_INTEGRASE DOMAIN-CONTAINING PROTEIN"/>
    <property type="match status" value="1"/>
</dbReference>
<gene>
    <name evidence="7" type="ORF">J4D97_22200</name>
</gene>
<keyword evidence="8" id="KW-1185">Reference proteome</keyword>
<dbReference type="Gene3D" id="1.10.443.10">
    <property type="entry name" value="Intergrase catalytic core"/>
    <property type="match status" value="1"/>
</dbReference>
<dbReference type="Pfam" id="PF02899">
    <property type="entry name" value="Phage_int_SAM_1"/>
    <property type="match status" value="1"/>
</dbReference>
<evidence type="ECO:0000313" key="8">
    <source>
        <dbReference type="Proteomes" id="UP000670527"/>
    </source>
</evidence>
<reference evidence="7 8" key="1">
    <citation type="submission" date="2021-03" db="EMBL/GenBank/DDBJ databases">
        <authorList>
            <person name="Kim M.K."/>
        </authorList>
    </citation>
    <scope>NUCLEOTIDE SEQUENCE [LARGE SCALE GENOMIC DNA]</scope>
    <source>
        <strain evidence="7 8">BT507</strain>
    </source>
</reference>
<dbReference type="PROSITE" id="PS51898">
    <property type="entry name" value="TYR_RECOMBINASE"/>
    <property type="match status" value="1"/>
</dbReference>
<evidence type="ECO:0000259" key="6">
    <source>
        <dbReference type="PROSITE" id="PS51900"/>
    </source>
</evidence>
<dbReference type="InterPro" id="IPR011010">
    <property type="entry name" value="DNA_brk_join_enz"/>
</dbReference>
<dbReference type="InterPro" id="IPR044068">
    <property type="entry name" value="CB"/>
</dbReference>
<accession>A0ABS3TIC8</accession>
<keyword evidence="3" id="KW-0233">DNA recombination</keyword>
<sequence>MATENQLPITVTPPAAQVPAHLVESTARYVESGLRGAANTVRAYAGDWKRFTAWCELHQLTALPAPTEALVGFLTELADNGKKFATIERHAAAIAKAHELAALESPTADKKLKVLLKGIAREIKTRQKQAPAFSLDLFKRTIKSINVSVPAGLRNRTLLLLGFTGAFRRSELEALNIEDLAFDDDGLVVTLPQSKTNQLGQAEEKAIFYSPDSALCPIRSLQTWLRVLGRTQGPVFVSLRKNNQVTDRRMTTKYTNLIVQQYLGPQFTAHSLRASFVTVSKLNGADDSKVMNQTKHKTSAMIRRYTRLDNVRQHNSAKELGL</sequence>
<dbReference type="Pfam" id="PF00589">
    <property type="entry name" value="Phage_integrase"/>
    <property type="match status" value="1"/>
</dbReference>
<feature type="domain" description="Tyr recombinase" evidence="5">
    <location>
        <begin position="128"/>
        <end position="318"/>
    </location>
</feature>
<evidence type="ECO:0000256" key="4">
    <source>
        <dbReference type="PROSITE-ProRule" id="PRU01248"/>
    </source>
</evidence>
<proteinExistence type="predicted"/>
<evidence type="ECO:0000256" key="3">
    <source>
        <dbReference type="ARBA" id="ARBA00023172"/>
    </source>
</evidence>
<dbReference type="PROSITE" id="PS51900">
    <property type="entry name" value="CB"/>
    <property type="match status" value="1"/>
</dbReference>
<evidence type="ECO:0000313" key="7">
    <source>
        <dbReference type="EMBL" id="MBO3273378.1"/>
    </source>
</evidence>